<dbReference type="Proteomes" id="UP000317158">
    <property type="component" value="Unassembled WGS sequence"/>
</dbReference>
<comment type="caution">
    <text evidence="6">The sequence shown here is derived from an EMBL/GenBank/DDBJ whole genome shotgun (WGS) entry which is preliminary data.</text>
</comment>
<dbReference type="FunFam" id="1.20.1260.10:FF:000001">
    <property type="entry name" value="Non-heme ferritin"/>
    <property type="match status" value="1"/>
</dbReference>
<dbReference type="Gene3D" id="1.20.1260.10">
    <property type="match status" value="1"/>
</dbReference>
<dbReference type="InterPro" id="IPR009078">
    <property type="entry name" value="Ferritin-like_SF"/>
</dbReference>
<keyword evidence="2" id="KW-0479">Metal-binding</keyword>
<dbReference type="InterPro" id="IPR009040">
    <property type="entry name" value="Ferritin-like_diiron"/>
</dbReference>
<dbReference type="GO" id="GO:0004322">
    <property type="term" value="F:ferroxidase activity"/>
    <property type="evidence" value="ECO:0007669"/>
    <property type="project" value="TreeGrafter"/>
</dbReference>
<evidence type="ECO:0000256" key="2">
    <source>
        <dbReference type="ARBA" id="ARBA00022723"/>
    </source>
</evidence>
<dbReference type="EMBL" id="RXIF01000004">
    <property type="protein sequence ID" value="RZN64896.1"/>
    <property type="molecule type" value="Genomic_DNA"/>
</dbReference>
<dbReference type="SUPFAM" id="SSF47240">
    <property type="entry name" value="Ferritin-like"/>
    <property type="match status" value="1"/>
</dbReference>
<evidence type="ECO:0000256" key="1">
    <source>
        <dbReference type="ARBA" id="ARBA00022434"/>
    </source>
</evidence>
<dbReference type="AlphaFoldDB" id="A0A520KSL0"/>
<protein>
    <submittedName>
        <fullName evidence="6">Ferritin</fullName>
    </submittedName>
</protein>
<dbReference type="InterPro" id="IPR012347">
    <property type="entry name" value="Ferritin-like"/>
</dbReference>
<name>A0A520KSL0_METT2</name>
<feature type="domain" description="Ferritin-like diiron" evidence="5">
    <location>
        <begin position="1"/>
        <end position="145"/>
    </location>
</feature>
<dbReference type="Pfam" id="PF00210">
    <property type="entry name" value="Ferritin"/>
    <property type="match status" value="1"/>
</dbReference>
<dbReference type="InterPro" id="IPR001519">
    <property type="entry name" value="Ferritin"/>
</dbReference>
<evidence type="ECO:0000259" key="5">
    <source>
        <dbReference type="PROSITE" id="PS50905"/>
    </source>
</evidence>
<dbReference type="GO" id="GO:0006879">
    <property type="term" value="P:intracellular iron ion homeostasis"/>
    <property type="evidence" value="ECO:0007669"/>
    <property type="project" value="UniProtKB-KW"/>
</dbReference>
<dbReference type="PROSITE" id="PS50905">
    <property type="entry name" value="FERRITIN_LIKE"/>
    <property type="match status" value="1"/>
</dbReference>
<evidence type="ECO:0000313" key="6">
    <source>
        <dbReference type="EMBL" id="RZN64896.1"/>
    </source>
</evidence>
<dbReference type="InterPro" id="IPR041719">
    <property type="entry name" value="Ferritin_prok"/>
</dbReference>
<evidence type="ECO:0000256" key="4">
    <source>
        <dbReference type="ARBA" id="ARBA00023004"/>
    </source>
</evidence>
<dbReference type="InterPro" id="IPR008331">
    <property type="entry name" value="Ferritin_DPS_dom"/>
</dbReference>
<accession>A0A520KSL0</accession>
<dbReference type="GO" id="GO:0005829">
    <property type="term" value="C:cytosol"/>
    <property type="evidence" value="ECO:0007669"/>
    <property type="project" value="TreeGrafter"/>
</dbReference>
<dbReference type="GO" id="GO:0042802">
    <property type="term" value="F:identical protein binding"/>
    <property type="evidence" value="ECO:0007669"/>
    <property type="project" value="UniProtKB-ARBA"/>
</dbReference>
<sequence length="176" mass="20233">MLNEKITNALNGQLSKELYSAYLYLSMSAYSTYIGLKGFANWFMVQYQEEMVHTMKIYTYINDQGARVKLRSIEEPPSDFESPLDMFEKTLEHERFITKSINELADLALGEKDHATYMFLQWFINEQIEEESNDTDIINKLKHIGNDGNGLLMLDKELALRVFVPPAQTSTGVTGQ</sequence>
<dbReference type="PANTHER" id="PTHR11431:SF127">
    <property type="entry name" value="BACTERIAL NON-HEME FERRITIN"/>
    <property type="match status" value="1"/>
</dbReference>
<proteinExistence type="predicted"/>
<keyword evidence="3" id="KW-0560">Oxidoreductase</keyword>
<dbReference type="GO" id="GO:0008198">
    <property type="term" value="F:ferrous iron binding"/>
    <property type="evidence" value="ECO:0007669"/>
    <property type="project" value="TreeGrafter"/>
</dbReference>
<reference evidence="6 7" key="1">
    <citation type="journal article" date="2019" name="Nat. Microbiol.">
        <title>Wide diversity of methane and short-chain alkane metabolisms in uncultured archaea.</title>
        <authorList>
            <person name="Borrel G."/>
            <person name="Adam P.S."/>
            <person name="McKay L.J."/>
            <person name="Chen L.X."/>
            <person name="Sierra-Garcia I.N."/>
            <person name="Sieber C.M."/>
            <person name="Letourneur Q."/>
            <person name="Ghozlane A."/>
            <person name="Andersen G.L."/>
            <person name="Li W.J."/>
            <person name="Hallam S.J."/>
            <person name="Muyzer G."/>
            <person name="de Oliveira V.M."/>
            <person name="Inskeep W.P."/>
            <person name="Banfield J.F."/>
            <person name="Gribaldo S."/>
        </authorList>
    </citation>
    <scope>NUCLEOTIDE SEQUENCE [LARGE SCALE GENOMIC DNA]</scope>
    <source>
        <strain evidence="6">NM1a</strain>
    </source>
</reference>
<keyword evidence="1" id="KW-0409">Iron storage</keyword>
<dbReference type="GO" id="GO:0006826">
    <property type="term" value="P:iron ion transport"/>
    <property type="evidence" value="ECO:0007669"/>
    <property type="project" value="InterPro"/>
</dbReference>
<keyword evidence="4" id="KW-0408">Iron</keyword>
<dbReference type="GO" id="GO:0008199">
    <property type="term" value="F:ferric iron binding"/>
    <property type="evidence" value="ECO:0007669"/>
    <property type="project" value="InterPro"/>
</dbReference>
<gene>
    <name evidence="6" type="ORF">EF806_02280</name>
</gene>
<evidence type="ECO:0000313" key="7">
    <source>
        <dbReference type="Proteomes" id="UP000317158"/>
    </source>
</evidence>
<organism evidence="6 7">
    <name type="scientific">Methanoliparum thermophilum</name>
    <dbReference type="NCBI Taxonomy" id="2491083"/>
    <lineage>
        <taxon>Archaea</taxon>
        <taxon>Methanobacteriati</taxon>
        <taxon>Methanobacteriota</taxon>
        <taxon>Candidatus Methanoliparia</taxon>
        <taxon>Candidatus Methanoliparales</taxon>
        <taxon>Candidatus Methanoliparaceae</taxon>
        <taxon>Candidatus Methanoliparum</taxon>
    </lineage>
</organism>
<dbReference type="PANTHER" id="PTHR11431">
    <property type="entry name" value="FERRITIN"/>
    <property type="match status" value="1"/>
</dbReference>
<dbReference type="CDD" id="cd01055">
    <property type="entry name" value="Nonheme_Ferritin"/>
    <property type="match status" value="1"/>
</dbReference>
<evidence type="ECO:0000256" key="3">
    <source>
        <dbReference type="ARBA" id="ARBA00023002"/>
    </source>
</evidence>